<dbReference type="GO" id="GO:0003735">
    <property type="term" value="F:structural constituent of ribosome"/>
    <property type="evidence" value="ECO:0007669"/>
    <property type="project" value="InterPro"/>
</dbReference>
<keyword evidence="3 8" id="KW-0689">Ribosomal protein</keyword>
<dbReference type="PANTHER" id="PTHR21396">
    <property type="entry name" value="39S RIBOSOMAL PROTEIN L43"/>
    <property type="match status" value="1"/>
</dbReference>
<keyword evidence="4" id="KW-0496">Mitochondrion</keyword>
<dbReference type="EMBL" id="AZHD01000025">
    <property type="protein sequence ID" value="OAA54137.1"/>
    <property type="molecule type" value="Genomic_DNA"/>
</dbReference>
<evidence type="ECO:0000256" key="6">
    <source>
        <dbReference type="ARBA" id="ARBA00035188"/>
    </source>
</evidence>
<protein>
    <recommendedName>
        <fullName evidence="6">Large ribosomal subunit protein mL43</fullName>
    </recommendedName>
</protein>
<evidence type="ECO:0000256" key="1">
    <source>
        <dbReference type="ARBA" id="ARBA00004173"/>
    </source>
</evidence>
<evidence type="ECO:0000256" key="4">
    <source>
        <dbReference type="ARBA" id="ARBA00023128"/>
    </source>
</evidence>
<evidence type="ECO:0000256" key="2">
    <source>
        <dbReference type="ARBA" id="ARBA00006073"/>
    </source>
</evidence>
<gene>
    <name evidence="8" type="ORF">SPI_09071</name>
</gene>
<keyword evidence="9" id="KW-1185">Reference proteome</keyword>
<sequence>MTIKALERVSVGRNGLGAFILQCRKLDFHYCDWAGSSRGMNAFIKHKLPQFAAHNPEIEFTVSPRPARHPVIVGHYINGKARPICVRNMDPNQILKKAELLRDATGEKNRKFSKPVSSINESVRGVWSPYHGFGMKV</sequence>
<comment type="similarity">
    <text evidence="2">Belongs to the mitochondrion-specific ribosomal protein mL43 family.</text>
</comment>
<dbReference type="InterPro" id="IPR036249">
    <property type="entry name" value="Thioredoxin-like_sf"/>
</dbReference>
<dbReference type="PANTHER" id="PTHR21396:SF2">
    <property type="entry name" value="LARGE RIBOSOMAL SUBUNIT PROTEIN ML43"/>
    <property type="match status" value="1"/>
</dbReference>
<dbReference type="STRING" id="1081102.A0A167MAP0"/>
<dbReference type="GO" id="GO:0032543">
    <property type="term" value="P:mitochondrial translation"/>
    <property type="evidence" value="ECO:0007669"/>
    <property type="project" value="InterPro"/>
</dbReference>
<dbReference type="InterPro" id="IPR039927">
    <property type="entry name" value="Ribosomal_mL43"/>
</dbReference>
<organism evidence="8 9">
    <name type="scientific">Niveomyces insectorum RCEF 264</name>
    <dbReference type="NCBI Taxonomy" id="1081102"/>
    <lineage>
        <taxon>Eukaryota</taxon>
        <taxon>Fungi</taxon>
        <taxon>Dikarya</taxon>
        <taxon>Ascomycota</taxon>
        <taxon>Pezizomycotina</taxon>
        <taxon>Sordariomycetes</taxon>
        <taxon>Hypocreomycetidae</taxon>
        <taxon>Hypocreales</taxon>
        <taxon>Cordycipitaceae</taxon>
        <taxon>Niveomyces</taxon>
    </lineage>
</organism>
<evidence type="ECO:0000313" key="9">
    <source>
        <dbReference type="Proteomes" id="UP000076874"/>
    </source>
</evidence>
<dbReference type="Gene3D" id="3.40.30.10">
    <property type="entry name" value="Glutaredoxin"/>
    <property type="match status" value="1"/>
</dbReference>
<proteinExistence type="inferred from homology"/>
<evidence type="ECO:0000259" key="7">
    <source>
        <dbReference type="SMART" id="SM00916"/>
    </source>
</evidence>
<dbReference type="SUPFAM" id="SSF52833">
    <property type="entry name" value="Thioredoxin-like"/>
    <property type="match status" value="1"/>
</dbReference>
<feature type="domain" description="Ribosomal protein/NADH dehydrogenase" evidence="7">
    <location>
        <begin position="32"/>
        <end position="105"/>
    </location>
</feature>
<comment type="subcellular location">
    <subcellularLocation>
        <location evidence="1">Mitochondrion</location>
    </subcellularLocation>
</comment>
<evidence type="ECO:0000313" key="8">
    <source>
        <dbReference type="EMBL" id="OAA54137.1"/>
    </source>
</evidence>
<comment type="caution">
    <text evidence="8">The sequence shown here is derived from an EMBL/GenBank/DDBJ whole genome shotgun (WGS) entry which is preliminary data.</text>
</comment>
<dbReference type="OrthoDB" id="88at2759"/>
<dbReference type="SMART" id="SM00916">
    <property type="entry name" value="L51_S25_CI-B8"/>
    <property type="match status" value="1"/>
</dbReference>
<evidence type="ECO:0000256" key="3">
    <source>
        <dbReference type="ARBA" id="ARBA00022980"/>
    </source>
</evidence>
<keyword evidence="5" id="KW-0687">Ribonucleoprotein</keyword>
<dbReference type="Proteomes" id="UP000076874">
    <property type="component" value="Unassembled WGS sequence"/>
</dbReference>
<dbReference type="GO" id="GO:0005762">
    <property type="term" value="C:mitochondrial large ribosomal subunit"/>
    <property type="evidence" value="ECO:0007669"/>
    <property type="project" value="TreeGrafter"/>
</dbReference>
<name>A0A167MAP0_9HYPO</name>
<dbReference type="AlphaFoldDB" id="A0A167MAP0"/>
<accession>A0A167MAP0</accession>
<dbReference type="Pfam" id="PF05047">
    <property type="entry name" value="L51_S25_CI-B8"/>
    <property type="match status" value="1"/>
</dbReference>
<dbReference type="FunFam" id="3.40.30.10:FF:000173">
    <property type="entry name" value="Mitochondrial 54S ribosomal protein"/>
    <property type="match status" value="1"/>
</dbReference>
<evidence type="ECO:0000256" key="5">
    <source>
        <dbReference type="ARBA" id="ARBA00023274"/>
    </source>
</evidence>
<dbReference type="InterPro" id="IPR007741">
    <property type="entry name" value="Ribosomal_mL43/mS25/NADH_DH"/>
</dbReference>
<reference evidence="8 9" key="1">
    <citation type="journal article" date="2016" name="Genome Biol. Evol.">
        <title>Divergent and convergent evolution of fungal pathogenicity.</title>
        <authorList>
            <person name="Shang Y."/>
            <person name="Xiao G."/>
            <person name="Zheng P."/>
            <person name="Cen K."/>
            <person name="Zhan S."/>
            <person name="Wang C."/>
        </authorList>
    </citation>
    <scope>NUCLEOTIDE SEQUENCE [LARGE SCALE GENOMIC DNA]</scope>
    <source>
        <strain evidence="8 9">RCEF 264</strain>
    </source>
</reference>